<organism evidence="14 15">
    <name type="scientific">Lacticaseibacillus sharpeae JCM 1186 = DSM 20505</name>
    <dbReference type="NCBI Taxonomy" id="1291052"/>
    <lineage>
        <taxon>Bacteria</taxon>
        <taxon>Bacillati</taxon>
        <taxon>Bacillota</taxon>
        <taxon>Bacilli</taxon>
        <taxon>Lactobacillales</taxon>
        <taxon>Lactobacillaceae</taxon>
        <taxon>Lacticaseibacillus</taxon>
    </lineage>
</organism>
<dbReference type="EC" id="2.6.1.52" evidence="11"/>
<evidence type="ECO:0000259" key="13">
    <source>
        <dbReference type="Pfam" id="PF00266"/>
    </source>
</evidence>
<dbReference type="PATRIC" id="fig|1291052.5.peg.240"/>
<evidence type="ECO:0000256" key="8">
    <source>
        <dbReference type="ARBA" id="ARBA00023299"/>
    </source>
</evidence>
<evidence type="ECO:0000256" key="6">
    <source>
        <dbReference type="ARBA" id="ARBA00022679"/>
    </source>
</evidence>
<dbReference type="FunFam" id="3.90.1150.10:FF:000006">
    <property type="entry name" value="Phosphoserine aminotransferase"/>
    <property type="match status" value="1"/>
</dbReference>
<evidence type="ECO:0000256" key="9">
    <source>
        <dbReference type="ARBA" id="ARBA00047630"/>
    </source>
</evidence>
<evidence type="ECO:0000313" key="14">
    <source>
        <dbReference type="EMBL" id="KRM54428.1"/>
    </source>
</evidence>
<keyword evidence="11" id="KW-0963">Cytoplasm</keyword>
<keyword evidence="5 11" id="KW-0028">Amino-acid biosynthesis</keyword>
<feature type="binding site" evidence="11">
    <location>
        <begin position="236"/>
        <end position="237"/>
    </location>
    <ligand>
        <name>pyridoxal 5'-phosphate</name>
        <dbReference type="ChEBI" id="CHEBI:597326"/>
    </ligand>
</feature>
<dbReference type="GO" id="GO:0006564">
    <property type="term" value="P:L-serine biosynthetic process"/>
    <property type="evidence" value="ECO:0007669"/>
    <property type="project" value="UniProtKB-UniRule"/>
</dbReference>
<dbReference type="PANTHER" id="PTHR43247">
    <property type="entry name" value="PHOSPHOSERINE AMINOTRANSFERASE"/>
    <property type="match status" value="1"/>
</dbReference>
<dbReference type="RefSeq" id="WP_054677117.1">
    <property type="nucleotide sequence ID" value="NZ_AYYO01000055.1"/>
</dbReference>
<dbReference type="PIRSF" id="PIRSF000525">
    <property type="entry name" value="SerC"/>
    <property type="match status" value="1"/>
</dbReference>
<dbReference type="GO" id="GO:0004648">
    <property type="term" value="F:O-phospho-L-serine:2-oxoglutarate aminotransferase activity"/>
    <property type="evidence" value="ECO:0007669"/>
    <property type="project" value="UniProtKB-UniRule"/>
</dbReference>
<dbReference type="AlphaFoldDB" id="A0A0R1ZUJ5"/>
<comment type="pathway">
    <text evidence="2 11 12">Amino-acid biosynthesis; L-serine biosynthesis; L-serine from 3-phospho-D-glycerate: step 2/3.</text>
</comment>
<evidence type="ECO:0000256" key="7">
    <source>
        <dbReference type="ARBA" id="ARBA00022898"/>
    </source>
</evidence>
<evidence type="ECO:0000256" key="12">
    <source>
        <dbReference type="RuleBase" id="RU004505"/>
    </source>
</evidence>
<dbReference type="PROSITE" id="PS00595">
    <property type="entry name" value="AA_TRANSFER_CLASS_5"/>
    <property type="match status" value="1"/>
</dbReference>
<comment type="subcellular location">
    <subcellularLocation>
        <location evidence="11">Cytoplasm</location>
    </subcellularLocation>
</comment>
<keyword evidence="4 11" id="KW-0032">Aminotransferase</keyword>
<dbReference type="UniPathway" id="UPA00135">
    <property type="reaction ID" value="UER00197"/>
</dbReference>
<gene>
    <name evidence="11" type="primary">serC</name>
    <name evidence="14" type="ORF">FC18_GL000232</name>
</gene>
<dbReference type="NCBIfam" id="NF003764">
    <property type="entry name" value="PRK05355.1"/>
    <property type="match status" value="1"/>
</dbReference>
<sequence>MPVYNFAAGPAVMPAPVIAQIQRELPSLNGSGMSILEVSHRATDFDRIITDAEADLRALMQIPDDYAVLFMQGGGTGQFAAAPLNLATDKRRIAVLDSGQWAVKAAQEAAKLGRQVDVVASTRAAKYTRLPQMPDTLPAGQYDYLHVCMNNTIEGTAWHQAPRTGTTPLVADMSSNILAEEYNVNDFGLIFAGAQKNLGPAGVTLVIVRKDLVHQVPGLPSMLDYQLFMEKNSMSNTPPVFNIYAVGLVLKWLRQQGGVPEMQRRNEQKAGKLYAFLDQSRLFHNPVVSADRSLTNIPFMTGDAALDAAVVQAATAAGLMNLKGHRSVGGLRASLYNAMPLAGVDALIDFLHAFEQHH</sequence>
<feature type="binding site" evidence="11">
    <location>
        <position position="101"/>
    </location>
    <ligand>
        <name>pyridoxal 5'-phosphate</name>
        <dbReference type="ChEBI" id="CHEBI:597326"/>
    </ligand>
</feature>
<evidence type="ECO:0000256" key="4">
    <source>
        <dbReference type="ARBA" id="ARBA00022576"/>
    </source>
</evidence>
<comment type="cofactor">
    <cofactor evidence="11">
        <name>pyridoxal 5'-phosphate</name>
        <dbReference type="ChEBI" id="CHEBI:597326"/>
    </cofactor>
    <text evidence="11">Binds 1 pyridoxal phosphate per subunit.</text>
</comment>
<evidence type="ECO:0000256" key="2">
    <source>
        <dbReference type="ARBA" id="ARBA00005099"/>
    </source>
</evidence>
<dbReference type="Gene3D" id="3.90.1150.10">
    <property type="entry name" value="Aspartate Aminotransferase, domain 1"/>
    <property type="match status" value="1"/>
</dbReference>
<evidence type="ECO:0000313" key="15">
    <source>
        <dbReference type="Proteomes" id="UP000051679"/>
    </source>
</evidence>
<dbReference type="GO" id="GO:0030170">
    <property type="term" value="F:pyridoxal phosphate binding"/>
    <property type="evidence" value="ECO:0007669"/>
    <property type="project" value="UniProtKB-UniRule"/>
</dbReference>
<feature type="binding site" evidence="11">
    <location>
        <position position="152"/>
    </location>
    <ligand>
        <name>pyridoxal 5'-phosphate</name>
        <dbReference type="ChEBI" id="CHEBI:597326"/>
    </ligand>
</feature>
<keyword evidence="8 11" id="KW-0718">Serine biosynthesis</keyword>
<dbReference type="FunFam" id="3.40.640.10:FF:000010">
    <property type="entry name" value="Phosphoserine aminotransferase"/>
    <property type="match status" value="1"/>
</dbReference>
<dbReference type="EMBL" id="AYYO01000055">
    <property type="protein sequence ID" value="KRM54428.1"/>
    <property type="molecule type" value="Genomic_DNA"/>
</dbReference>
<dbReference type="Proteomes" id="UP000051679">
    <property type="component" value="Unassembled WGS sequence"/>
</dbReference>
<dbReference type="InterPro" id="IPR000192">
    <property type="entry name" value="Aminotrans_V_dom"/>
</dbReference>
<dbReference type="HAMAP" id="MF_00160">
    <property type="entry name" value="SerC_aminotrans_5"/>
    <property type="match status" value="1"/>
</dbReference>
<dbReference type="InterPro" id="IPR022278">
    <property type="entry name" value="Pser_aminoTfrase"/>
</dbReference>
<proteinExistence type="inferred from homology"/>
<comment type="caution">
    <text evidence="14">The sequence shown here is derived from an EMBL/GenBank/DDBJ whole genome shotgun (WGS) entry which is preliminary data.</text>
</comment>
<dbReference type="InterPro" id="IPR015424">
    <property type="entry name" value="PyrdxlP-dep_Trfase"/>
</dbReference>
<comment type="function">
    <text evidence="1 11">Catalyzes the reversible conversion of 3-phosphohydroxypyruvate to phosphoserine and of 3-hydroxy-2-oxo-4-phosphonooxybutanoate to phosphohydroxythreonine.</text>
</comment>
<dbReference type="NCBIfam" id="TIGR01364">
    <property type="entry name" value="serC_1"/>
    <property type="match status" value="1"/>
</dbReference>
<feature type="domain" description="Aminotransferase class V" evidence="13">
    <location>
        <begin position="3"/>
        <end position="347"/>
    </location>
</feature>
<dbReference type="InterPro" id="IPR020578">
    <property type="entry name" value="Aminotrans_V_PyrdxlP_BS"/>
</dbReference>
<dbReference type="GO" id="GO:0005737">
    <property type="term" value="C:cytoplasm"/>
    <property type="evidence" value="ECO:0007669"/>
    <property type="project" value="UniProtKB-SubCell"/>
</dbReference>
<evidence type="ECO:0000256" key="11">
    <source>
        <dbReference type="HAMAP-Rule" id="MF_00160"/>
    </source>
</evidence>
<feature type="binding site" evidence="11">
    <location>
        <position position="195"/>
    </location>
    <ligand>
        <name>pyridoxal 5'-phosphate</name>
        <dbReference type="ChEBI" id="CHEBI:597326"/>
    </ligand>
</feature>
<dbReference type="Pfam" id="PF00266">
    <property type="entry name" value="Aminotran_5"/>
    <property type="match status" value="1"/>
</dbReference>
<evidence type="ECO:0000256" key="1">
    <source>
        <dbReference type="ARBA" id="ARBA00003483"/>
    </source>
</evidence>
<evidence type="ECO:0000256" key="3">
    <source>
        <dbReference type="ARBA" id="ARBA00006904"/>
    </source>
</evidence>
<feature type="modified residue" description="N6-(pyridoxal phosphate)lysine" evidence="11">
    <location>
        <position position="196"/>
    </location>
</feature>
<dbReference type="Gene3D" id="3.40.640.10">
    <property type="entry name" value="Type I PLP-dependent aspartate aminotransferase-like (Major domain)"/>
    <property type="match status" value="1"/>
</dbReference>
<reference evidence="14 15" key="1">
    <citation type="journal article" date="2015" name="Genome Announc.">
        <title>Expanding the biotechnology potential of lactobacilli through comparative genomics of 213 strains and associated genera.</title>
        <authorList>
            <person name="Sun Z."/>
            <person name="Harris H.M."/>
            <person name="McCann A."/>
            <person name="Guo C."/>
            <person name="Argimon S."/>
            <person name="Zhang W."/>
            <person name="Yang X."/>
            <person name="Jeffery I.B."/>
            <person name="Cooney J.C."/>
            <person name="Kagawa T.F."/>
            <person name="Liu W."/>
            <person name="Song Y."/>
            <person name="Salvetti E."/>
            <person name="Wrobel A."/>
            <person name="Rasinkangas P."/>
            <person name="Parkhill J."/>
            <person name="Rea M.C."/>
            <person name="O'Sullivan O."/>
            <person name="Ritari J."/>
            <person name="Douillard F.P."/>
            <person name="Paul Ross R."/>
            <person name="Yang R."/>
            <person name="Briner A.E."/>
            <person name="Felis G.E."/>
            <person name="de Vos W.M."/>
            <person name="Barrangou R."/>
            <person name="Klaenhammer T.R."/>
            <person name="Caufield P.W."/>
            <person name="Cui Y."/>
            <person name="Zhang H."/>
            <person name="O'Toole P.W."/>
        </authorList>
    </citation>
    <scope>NUCLEOTIDE SEQUENCE [LARGE SCALE GENOMIC DNA]</scope>
    <source>
        <strain evidence="14 15">DSM 20505</strain>
    </source>
</reference>
<comment type="catalytic activity">
    <reaction evidence="9 11">
        <text>4-(phosphooxy)-L-threonine + 2-oxoglutarate = (R)-3-hydroxy-2-oxo-4-phosphooxybutanoate + L-glutamate</text>
        <dbReference type="Rhea" id="RHEA:16573"/>
        <dbReference type="ChEBI" id="CHEBI:16810"/>
        <dbReference type="ChEBI" id="CHEBI:29985"/>
        <dbReference type="ChEBI" id="CHEBI:58452"/>
        <dbReference type="ChEBI" id="CHEBI:58538"/>
        <dbReference type="EC" id="2.6.1.52"/>
    </reaction>
</comment>
<comment type="catalytic activity">
    <reaction evidence="10 11 12">
        <text>O-phospho-L-serine + 2-oxoglutarate = 3-phosphooxypyruvate + L-glutamate</text>
        <dbReference type="Rhea" id="RHEA:14329"/>
        <dbReference type="ChEBI" id="CHEBI:16810"/>
        <dbReference type="ChEBI" id="CHEBI:18110"/>
        <dbReference type="ChEBI" id="CHEBI:29985"/>
        <dbReference type="ChEBI" id="CHEBI:57524"/>
        <dbReference type="EC" id="2.6.1.52"/>
    </reaction>
</comment>
<keyword evidence="15" id="KW-1185">Reference proteome</keyword>
<evidence type="ECO:0000256" key="10">
    <source>
        <dbReference type="ARBA" id="ARBA00049007"/>
    </source>
</evidence>
<comment type="subunit">
    <text evidence="11">Homodimer.</text>
</comment>
<feature type="binding site" evidence="11">
    <location>
        <position position="172"/>
    </location>
    <ligand>
        <name>pyridoxal 5'-phosphate</name>
        <dbReference type="ChEBI" id="CHEBI:597326"/>
    </ligand>
</feature>
<dbReference type="InterPro" id="IPR015421">
    <property type="entry name" value="PyrdxlP-dep_Trfase_major"/>
</dbReference>
<name>A0A0R1ZUJ5_9LACO</name>
<keyword evidence="7 11" id="KW-0663">Pyridoxal phosphate</keyword>
<comment type="caution">
    <text evidence="11">Lacks conserved residue(s) required for the propagation of feature annotation.</text>
</comment>
<dbReference type="SUPFAM" id="SSF53383">
    <property type="entry name" value="PLP-dependent transferases"/>
    <property type="match status" value="1"/>
</dbReference>
<keyword evidence="6 11" id="KW-0808">Transferase</keyword>
<dbReference type="PANTHER" id="PTHR43247:SF1">
    <property type="entry name" value="PHOSPHOSERINE AMINOTRANSFERASE"/>
    <property type="match status" value="1"/>
</dbReference>
<dbReference type="OrthoDB" id="9809412at2"/>
<protein>
    <recommendedName>
        <fullName evidence="11">Phosphoserine aminotransferase</fullName>
        <ecNumber evidence="11">2.6.1.52</ecNumber>
    </recommendedName>
    <alternativeName>
        <fullName evidence="11">Phosphohydroxythreonine aminotransferase</fullName>
        <shortName evidence="11">PSAT</shortName>
    </alternativeName>
</protein>
<feature type="binding site" evidence="11">
    <location>
        <position position="41"/>
    </location>
    <ligand>
        <name>L-glutamate</name>
        <dbReference type="ChEBI" id="CHEBI:29985"/>
    </ligand>
</feature>
<accession>A0A0R1ZUJ5</accession>
<dbReference type="InterPro" id="IPR015422">
    <property type="entry name" value="PyrdxlP-dep_Trfase_small"/>
</dbReference>
<feature type="binding site" evidence="11">
    <location>
        <begin position="75"/>
        <end position="76"/>
    </location>
    <ligand>
        <name>pyridoxal 5'-phosphate</name>
        <dbReference type="ChEBI" id="CHEBI:597326"/>
    </ligand>
</feature>
<dbReference type="STRING" id="1291052.FC18_GL000232"/>
<comment type="similarity">
    <text evidence="3 11">Belongs to the class-V pyridoxal-phosphate-dependent aminotransferase family. SerC subfamily.</text>
</comment>
<evidence type="ECO:0000256" key="5">
    <source>
        <dbReference type="ARBA" id="ARBA00022605"/>
    </source>
</evidence>